<organism evidence="1 2">
    <name type="scientific">Brooklawnia propionicigenes</name>
    <dbReference type="NCBI Taxonomy" id="3041175"/>
    <lineage>
        <taxon>Bacteria</taxon>
        <taxon>Bacillati</taxon>
        <taxon>Actinomycetota</taxon>
        <taxon>Actinomycetes</taxon>
        <taxon>Propionibacteriales</taxon>
        <taxon>Propionibacteriaceae</taxon>
        <taxon>Brooklawnia</taxon>
    </lineage>
</organism>
<protein>
    <submittedName>
        <fullName evidence="1">Uncharacterized protein</fullName>
    </submittedName>
</protein>
<reference evidence="1" key="1">
    <citation type="journal article" date="2024" name="Int. J. Syst. Evol. Microbiol.">
        <title>Brooklawnia propionicigenes sp. nov., a facultatively anaerobic, propionate-producing bacterium isolated from a methanogenic reactor treating waste from cattle farms.</title>
        <authorList>
            <person name="Akita Y."/>
            <person name="Ueki A."/>
            <person name="Tonouchi A."/>
            <person name="Sugawara Y."/>
            <person name="Honma S."/>
            <person name="Kaku N."/>
            <person name="Ueki K."/>
        </authorList>
    </citation>
    <scope>NUCLEOTIDE SEQUENCE</scope>
    <source>
        <strain evidence="1">SH051</strain>
    </source>
</reference>
<dbReference type="RefSeq" id="WP_286268364.1">
    <property type="nucleotide sequence ID" value="NZ_AP028056.1"/>
</dbReference>
<evidence type="ECO:0000313" key="1">
    <source>
        <dbReference type="EMBL" id="BEH02056.1"/>
    </source>
</evidence>
<keyword evidence="2" id="KW-1185">Reference proteome</keyword>
<dbReference type="KEGG" id="broo:brsh051_13370"/>
<accession>A0AAN0K6M4</accession>
<evidence type="ECO:0000313" key="2">
    <source>
        <dbReference type="Proteomes" id="UP001431656"/>
    </source>
</evidence>
<proteinExistence type="predicted"/>
<name>A0AAN0K6M4_9ACTN</name>
<dbReference type="EMBL" id="AP028056">
    <property type="protein sequence ID" value="BEH02056.1"/>
    <property type="molecule type" value="Genomic_DNA"/>
</dbReference>
<gene>
    <name evidence="1" type="ORF">brsh051_13370</name>
</gene>
<sequence>MAVSSADQRRLAPWPRFGSGALETVHVRRLIDVVNARLYSADHRALLLLKCMMSSELPAHLYDQAAEAILGFRYSMLESGSDSMTLWTESHQVTAAVAEYLAGQLYPTRIFSNDGRSGARHQRAAQAQLTIWLSDRFRFGFSEWLSSTYYAYDLAALALLVDHAADEALVERATMVMDIALLDLALHSFNGRVVPSMGRAYTEQIMHPETAEIAPIWASAFGQAPDIDVDKVTSLFLARERYEVPAAICELATCQPERRVLSSHGLDVEEVRDELRRHPFHPRSQSLDLIRFWWGQQAVTTPETIVDSARAMRVFDLQNSRILAPMRRYIKLPNPVLISTLRTMNPITSGKALNRANVQTIRTSNYQLSSVQRYRPGGFGDQQHIWHASLPGDIEVFGTHPGSSQLNLENRPATPSNWEGNGINPDVAQHHNVLLAQYNLHERRGRFEGPRQELVHIHFPFVQFDQTRLGAGWAAGRRGRGYIGILGTHTFELISETEIVQRGQHTGYAVLVGDEEEHISFAAFLEQLKQYRLRLIGDRLTLTSPFGRFDLTWGKDFKVNGQIIDCDYPRYDAPGVQVPRNPSEMTVTGTKHRLRLDWASGVRESTAL</sequence>
<dbReference type="AlphaFoldDB" id="A0AAN0K6M4"/>
<dbReference type="Proteomes" id="UP001431656">
    <property type="component" value="Chromosome"/>
</dbReference>